<feature type="compositionally biased region" description="Basic and acidic residues" evidence="1">
    <location>
        <begin position="9"/>
        <end position="20"/>
    </location>
</feature>
<feature type="compositionally biased region" description="Basic residues" evidence="1">
    <location>
        <begin position="356"/>
        <end position="370"/>
    </location>
</feature>
<feature type="compositionally biased region" description="Polar residues" evidence="1">
    <location>
        <begin position="632"/>
        <end position="653"/>
    </location>
</feature>
<feature type="compositionally biased region" description="Basic and acidic residues" evidence="1">
    <location>
        <begin position="670"/>
        <end position="695"/>
    </location>
</feature>
<keyword evidence="3" id="KW-1185">Reference proteome</keyword>
<evidence type="ECO:0000256" key="1">
    <source>
        <dbReference type="SAM" id="MobiDB-lite"/>
    </source>
</evidence>
<feature type="compositionally biased region" description="Polar residues" evidence="1">
    <location>
        <begin position="213"/>
        <end position="236"/>
    </location>
</feature>
<comment type="caution">
    <text evidence="2">The sequence shown here is derived from an EMBL/GenBank/DDBJ whole genome shotgun (WGS) entry which is preliminary data.</text>
</comment>
<evidence type="ECO:0000313" key="3">
    <source>
        <dbReference type="Proteomes" id="UP001341840"/>
    </source>
</evidence>
<feature type="compositionally biased region" description="Low complexity" evidence="1">
    <location>
        <begin position="27"/>
        <end position="37"/>
    </location>
</feature>
<feature type="region of interest" description="Disordered" evidence="1">
    <location>
        <begin position="351"/>
        <end position="416"/>
    </location>
</feature>
<dbReference type="EMBL" id="JASCZI010091119">
    <property type="protein sequence ID" value="MED6149049.1"/>
    <property type="molecule type" value="Genomic_DNA"/>
</dbReference>
<reference evidence="2 3" key="1">
    <citation type="journal article" date="2023" name="Plants (Basel)">
        <title>Bridging the Gap: Combining Genomics and Transcriptomics Approaches to Understand Stylosanthes scabra, an Orphan Legume from the Brazilian Caatinga.</title>
        <authorList>
            <person name="Ferreira-Neto J.R.C."/>
            <person name="da Silva M.D."/>
            <person name="Binneck E."/>
            <person name="de Melo N.F."/>
            <person name="da Silva R.H."/>
            <person name="de Melo A.L.T.M."/>
            <person name="Pandolfi V."/>
            <person name="Bustamante F.O."/>
            <person name="Brasileiro-Vidal A.C."/>
            <person name="Benko-Iseppon A.M."/>
        </authorList>
    </citation>
    <scope>NUCLEOTIDE SEQUENCE [LARGE SCALE GENOMIC DNA]</scope>
    <source>
        <tissue evidence="2">Leaves</tissue>
    </source>
</reference>
<feature type="compositionally biased region" description="Low complexity" evidence="1">
    <location>
        <begin position="392"/>
        <end position="405"/>
    </location>
</feature>
<feature type="compositionally biased region" description="Polar residues" evidence="1">
    <location>
        <begin position="506"/>
        <end position="516"/>
    </location>
</feature>
<feature type="region of interest" description="Disordered" evidence="1">
    <location>
        <begin position="1"/>
        <end position="258"/>
    </location>
</feature>
<feature type="compositionally biased region" description="Polar residues" evidence="1">
    <location>
        <begin position="115"/>
        <end position="144"/>
    </location>
</feature>
<dbReference type="Proteomes" id="UP001341840">
    <property type="component" value="Unassembled WGS sequence"/>
</dbReference>
<evidence type="ECO:0000313" key="2">
    <source>
        <dbReference type="EMBL" id="MED6149049.1"/>
    </source>
</evidence>
<feature type="compositionally biased region" description="Polar residues" evidence="1">
    <location>
        <begin position="68"/>
        <end position="99"/>
    </location>
</feature>
<feature type="compositionally biased region" description="Low complexity" evidence="1">
    <location>
        <begin position="44"/>
        <end position="67"/>
    </location>
</feature>
<gene>
    <name evidence="2" type="ORF">PIB30_058773</name>
</gene>
<organism evidence="2 3">
    <name type="scientific">Stylosanthes scabra</name>
    <dbReference type="NCBI Taxonomy" id="79078"/>
    <lineage>
        <taxon>Eukaryota</taxon>
        <taxon>Viridiplantae</taxon>
        <taxon>Streptophyta</taxon>
        <taxon>Embryophyta</taxon>
        <taxon>Tracheophyta</taxon>
        <taxon>Spermatophyta</taxon>
        <taxon>Magnoliopsida</taxon>
        <taxon>eudicotyledons</taxon>
        <taxon>Gunneridae</taxon>
        <taxon>Pentapetalae</taxon>
        <taxon>rosids</taxon>
        <taxon>fabids</taxon>
        <taxon>Fabales</taxon>
        <taxon>Fabaceae</taxon>
        <taxon>Papilionoideae</taxon>
        <taxon>50 kb inversion clade</taxon>
        <taxon>dalbergioids sensu lato</taxon>
        <taxon>Dalbergieae</taxon>
        <taxon>Pterocarpus clade</taxon>
        <taxon>Stylosanthes</taxon>
    </lineage>
</organism>
<proteinExistence type="predicted"/>
<name>A0ABU6TJU3_9FABA</name>
<feature type="compositionally biased region" description="Polar residues" evidence="1">
    <location>
        <begin position="573"/>
        <end position="596"/>
    </location>
</feature>
<protein>
    <submittedName>
        <fullName evidence="2">Uncharacterized protein</fullName>
    </submittedName>
</protein>
<feature type="compositionally biased region" description="Polar residues" evidence="1">
    <location>
        <begin position="156"/>
        <end position="171"/>
    </location>
</feature>
<feature type="compositionally biased region" description="Basic and acidic residues" evidence="1">
    <location>
        <begin position="371"/>
        <end position="385"/>
    </location>
</feature>
<accession>A0ABU6TJU3</accession>
<feature type="region of interest" description="Disordered" evidence="1">
    <location>
        <begin position="506"/>
        <end position="695"/>
    </location>
</feature>
<feature type="compositionally biased region" description="Low complexity" evidence="1">
    <location>
        <begin position="545"/>
        <end position="572"/>
    </location>
</feature>
<sequence>MSFNQSTSDRSEVVYPKSERSTTFNHQQQGSSGAYNNNGGGGIKPTPSNPSSPSLSSSRSFNKKSNNAQVGESRVNTTQLNVIESNSGSAAAGNTQNGAHVQPQLHGASDVPATTKPSESSAAQKSTTIIPKSPTSQLSPTTDSLAPKTPTKGDASKSSFSFQFGSINPSFMNGMAGPPAHISSAPPNIEEQKQDQACQDPYKSMDPPLIPKQQLSPRNDASVTEQSNDGETNIRTNARKDPPVNQMQNPSIVPKTGFSISAPYHQSQASLQFGSSNPQIQSQGMPIPMALPIGNAAQVQQPVFIPSLQPRPMHPQGIMHQGQNMTFTPQMGHQMPHQLGNMGISMTQQYPQQHGQKFRPGPRKTTHVKITHPETHEELRLDKRANAYSDGSSSSRSHPNIPSQSQPGQPFAPPYPMNYYSPNSYSTNSLYYHPPNSLPLASSQKTANPQPPRFNYPVNHGSQNVSFLNSMPHNSMLANKTSASILGSVEPPLLENSHDVHNSMSLTPTGAASVTTRPCDASDVVDRSLPNSGVLGVQNREPNISAASCGSGSPASQKGSESSPEISSQQSKLFGNSFAQQKQPTATPLLQPSSVMSEDHASLVSNNESGRKEVLSRSNSLKENQKKPGKKGQSQYQVSDQSPSMDNVPSQAVDNGMFVEVSTSGSAEGSADHSIESSSSHHKDDEHNESSEGKV</sequence>